<gene>
    <name evidence="10" type="ORF">NQ317_018138</name>
</gene>
<keyword evidence="3" id="KW-0999">Mitochondrion inner membrane</keyword>
<keyword evidence="6 8" id="KW-0472">Membrane</keyword>
<keyword evidence="4 8" id="KW-1133">Transmembrane helix</keyword>
<feature type="non-terminal residue" evidence="10">
    <location>
        <position position="1"/>
    </location>
</feature>
<evidence type="ECO:0000256" key="5">
    <source>
        <dbReference type="ARBA" id="ARBA00023128"/>
    </source>
</evidence>
<keyword evidence="2 8" id="KW-0812">Transmembrane</keyword>
<organism evidence="10 11">
    <name type="scientific">Molorchus minor</name>
    <dbReference type="NCBI Taxonomy" id="1323400"/>
    <lineage>
        <taxon>Eukaryota</taxon>
        <taxon>Metazoa</taxon>
        <taxon>Ecdysozoa</taxon>
        <taxon>Arthropoda</taxon>
        <taxon>Hexapoda</taxon>
        <taxon>Insecta</taxon>
        <taxon>Pterygota</taxon>
        <taxon>Neoptera</taxon>
        <taxon>Endopterygota</taxon>
        <taxon>Coleoptera</taxon>
        <taxon>Polyphaga</taxon>
        <taxon>Cucujiformia</taxon>
        <taxon>Chrysomeloidea</taxon>
        <taxon>Cerambycidae</taxon>
        <taxon>Lamiinae</taxon>
        <taxon>Monochamini</taxon>
        <taxon>Molorchus</taxon>
    </lineage>
</organism>
<dbReference type="PROSITE" id="PS51758">
    <property type="entry name" value="LETM1_RBD"/>
    <property type="match status" value="1"/>
</dbReference>
<evidence type="ECO:0000256" key="7">
    <source>
        <dbReference type="PROSITE-ProRule" id="PRU01094"/>
    </source>
</evidence>
<evidence type="ECO:0000256" key="8">
    <source>
        <dbReference type="SAM" id="Phobius"/>
    </source>
</evidence>
<comment type="subcellular location">
    <subcellularLocation>
        <location evidence="1">Mitochondrion inner membrane</location>
        <topology evidence="1">Single-pass membrane protein</topology>
    </subcellularLocation>
</comment>
<keyword evidence="11" id="KW-1185">Reference proteome</keyword>
<feature type="transmembrane region" description="Helical" evidence="8">
    <location>
        <begin position="110"/>
        <end position="130"/>
    </location>
</feature>
<dbReference type="InterPro" id="IPR033122">
    <property type="entry name" value="LETM1-like_RBD"/>
</dbReference>
<name>A0ABQ9J7Q8_9CUCU</name>
<evidence type="ECO:0000256" key="3">
    <source>
        <dbReference type="ARBA" id="ARBA00022792"/>
    </source>
</evidence>
<reference evidence="10" key="1">
    <citation type="journal article" date="2023" name="Insect Mol. Biol.">
        <title>Genome sequencing provides insights into the evolution of gene families encoding plant cell wall-degrading enzymes in longhorned beetles.</title>
        <authorList>
            <person name="Shin N.R."/>
            <person name="Okamura Y."/>
            <person name="Kirsch R."/>
            <person name="Pauchet Y."/>
        </authorList>
    </citation>
    <scope>NUCLEOTIDE SEQUENCE</scope>
    <source>
        <strain evidence="10">MMC_N1</strain>
    </source>
</reference>
<dbReference type="PANTHER" id="PTHR14009">
    <property type="entry name" value="LEUCINE ZIPPER-EF-HAND CONTAINING TRANSMEMBRANE PROTEIN"/>
    <property type="match status" value="1"/>
</dbReference>
<dbReference type="Proteomes" id="UP001162164">
    <property type="component" value="Unassembled WGS sequence"/>
</dbReference>
<dbReference type="PANTHER" id="PTHR14009:SF13">
    <property type="entry name" value="LETM1 DOMAIN-CONTAINING PROTEIN 1"/>
    <property type="match status" value="1"/>
</dbReference>
<evidence type="ECO:0000256" key="6">
    <source>
        <dbReference type="ARBA" id="ARBA00023136"/>
    </source>
</evidence>
<evidence type="ECO:0000256" key="1">
    <source>
        <dbReference type="ARBA" id="ARBA00004434"/>
    </source>
</evidence>
<dbReference type="EMBL" id="JAPWTJ010001034">
    <property type="protein sequence ID" value="KAJ8974215.1"/>
    <property type="molecule type" value="Genomic_DNA"/>
</dbReference>
<sequence length="333" mass="39671">GCTNTLREAHRKSIYKTKEAKKIRFYVLSRYMEYLRNYDKVLERSFPGAMRVYRVFADGIRDFMRDTKEYFKIIRILNTPGLGNKFDKLLRREIELYIDMPKDMRKVAPVLLISALPFANYVIFPMAYMFPRHMLCSHFWTLQQKSEFNLLILKDRLSHNRPVFRHLQSQLNFLRNHHLYDCWADVLGKLGSGLQPSIEEILKCKELFMSEPYHLFYLSHNHIFHLVKMHDVHRGWFRRTRLADKAFLLKQMDKAIMREGGVHNLPVDAMRRCCSIRGLNPATLKNEEMIEWLEKWITVSNQVDKECYSLLLHAPILLGYNAPSNWILIYPPK</sequence>
<dbReference type="Pfam" id="PF07766">
    <property type="entry name" value="LETM1_RBD"/>
    <property type="match status" value="1"/>
</dbReference>
<evidence type="ECO:0000256" key="2">
    <source>
        <dbReference type="ARBA" id="ARBA00022692"/>
    </source>
</evidence>
<protein>
    <recommendedName>
        <fullName evidence="9">Letm1 RBD domain-containing protein</fullName>
    </recommendedName>
</protein>
<feature type="domain" description="Letm1 RBD" evidence="9">
    <location>
        <begin position="151"/>
        <end position="333"/>
    </location>
</feature>
<comment type="caution">
    <text evidence="10">The sequence shown here is derived from an EMBL/GenBank/DDBJ whole genome shotgun (WGS) entry which is preliminary data.</text>
</comment>
<evidence type="ECO:0000256" key="4">
    <source>
        <dbReference type="ARBA" id="ARBA00022989"/>
    </source>
</evidence>
<keyword evidence="5 7" id="KW-0496">Mitochondrion</keyword>
<proteinExistence type="predicted"/>
<dbReference type="InterPro" id="IPR044202">
    <property type="entry name" value="LETM1/MDM38-like"/>
</dbReference>
<evidence type="ECO:0000259" key="9">
    <source>
        <dbReference type="PROSITE" id="PS51758"/>
    </source>
</evidence>
<evidence type="ECO:0000313" key="10">
    <source>
        <dbReference type="EMBL" id="KAJ8974215.1"/>
    </source>
</evidence>
<accession>A0ABQ9J7Q8</accession>
<evidence type="ECO:0000313" key="11">
    <source>
        <dbReference type="Proteomes" id="UP001162164"/>
    </source>
</evidence>